<keyword evidence="4" id="KW-0732">Signal</keyword>
<keyword evidence="3 5" id="KW-0479">Metal-binding</keyword>
<proteinExistence type="inferred from homology"/>
<evidence type="ECO:0000256" key="2">
    <source>
        <dbReference type="ARBA" id="ARBA00022505"/>
    </source>
</evidence>
<keyword evidence="6" id="KW-0812">Transmembrane</keyword>
<dbReference type="PIRSF" id="PIRSF004846">
    <property type="entry name" value="ModA"/>
    <property type="match status" value="1"/>
</dbReference>
<gene>
    <name evidence="7" type="ORF">SAMN05518684_12624</name>
</gene>
<feature type="binding site" evidence="5">
    <location>
        <position position="199"/>
    </location>
    <ligand>
        <name>molybdate</name>
        <dbReference type="ChEBI" id="CHEBI:36264"/>
    </ligand>
</feature>
<reference evidence="8" key="1">
    <citation type="submission" date="2016-10" db="EMBL/GenBank/DDBJ databases">
        <authorList>
            <person name="Varghese N."/>
            <person name="Submissions S."/>
        </authorList>
    </citation>
    <scope>NUCLEOTIDE SEQUENCE [LARGE SCALE GENOMIC DNA]</scope>
    <source>
        <strain evidence="8">S9</strain>
    </source>
</reference>
<dbReference type="GO" id="GO:0030973">
    <property type="term" value="F:molybdate ion binding"/>
    <property type="evidence" value="ECO:0007669"/>
    <property type="project" value="TreeGrafter"/>
</dbReference>
<comment type="similarity">
    <text evidence="1">Belongs to the bacterial solute-binding protein ModA family.</text>
</comment>
<keyword evidence="2 5" id="KW-0500">Molybdenum</keyword>
<dbReference type="GO" id="GO:1901359">
    <property type="term" value="F:tungstate binding"/>
    <property type="evidence" value="ECO:0007669"/>
    <property type="project" value="UniProtKB-ARBA"/>
</dbReference>
<dbReference type="GO" id="GO:0015689">
    <property type="term" value="P:molybdate ion transport"/>
    <property type="evidence" value="ECO:0007669"/>
    <property type="project" value="InterPro"/>
</dbReference>
<evidence type="ECO:0000313" key="8">
    <source>
        <dbReference type="Proteomes" id="UP000198571"/>
    </source>
</evidence>
<dbReference type="InterPro" id="IPR005950">
    <property type="entry name" value="ModA"/>
</dbReference>
<organism evidence="7 8">
    <name type="scientific">Salipaludibacillus aurantiacus</name>
    <dbReference type="NCBI Taxonomy" id="1601833"/>
    <lineage>
        <taxon>Bacteria</taxon>
        <taxon>Bacillati</taxon>
        <taxon>Bacillota</taxon>
        <taxon>Bacilli</taxon>
        <taxon>Bacillales</taxon>
        <taxon>Bacillaceae</taxon>
    </lineage>
</organism>
<dbReference type="SUPFAM" id="SSF53850">
    <property type="entry name" value="Periplasmic binding protein-like II"/>
    <property type="match status" value="1"/>
</dbReference>
<dbReference type="STRING" id="1601833.SAMN05518684_12624"/>
<dbReference type="FunFam" id="3.40.190.10:FF:000035">
    <property type="entry name" value="Molybdate ABC transporter substrate-binding protein"/>
    <property type="match status" value="1"/>
</dbReference>
<feature type="transmembrane region" description="Helical" evidence="6">
    <location>
        <begin position="12"/>
        <end position="29"/>
    </location>
</feature>
<keyword evidence="6" id="KW-0472">Membrane</keyword>
<dbReference type="InterPro" id="IPR050682">
    <property type="entry name" value="ModA/WtpA"/>
</dbReference>
<dbReference type="Pfam" id="PF13531">
    <property type="entry name" value="SBP_bac_11"/>
    <property type="match status" value="1"/>
</dbReference>
<evidence type="ECO:0000256" key="1">
    <source>
        <dbReference type="ARBA" id="ARBA00009175"/>
    </source>
</evidence>
<sequence>MIERVMSMRGRWKISAYIIIIMVIIFLAGCGQENEKTEIHVLTAASMTPAMNELKELYESKNPYITIVPVYGGSGQLKDQISQGAPADVFLSAALRWMEELNEAEEVEGYENLLVNDLVAVSQIEAGFEMEGLDDLLNDEVDTVGIGDPSTVPAGEYAKQGIEAAGIWKEMEDKLVFASDVRQVLTYVETGNVDVGIVYETDVYGKENIQIDYTLTNHEPIIYPVGLLANSNHPGEAREFYEWLKTNEALNVFESYGFGVY</sequence>
<evidence type="ECO:0000256" key="6">
    <source>
        <dbReference type="SAM" id="Phobius"/>
    </source>
</evidence>
<dbReference type="EMBL" id="FOGT01000026">
    <property type="protein sequence ID" value="SES41551.1"/>
    <property type="molecule type" value="Genomic_DNA"/>
</dbReference>
<dbReference type="GO" id="GO:0046872">
    <property type="term" value="F:metal ion binding"/>
    <property type="evidence" value="ECO:0007669"/>
    <property type="project" value="UniProtKB-KW"/>
</dbReference>
<dbReference type="PROSITE" id="PS51257">
    <property type="entry name" value="PROKAR_LIPOPROTEIN"/>
    <property type="match status" value="1"/>
</dbReference>
<keyword evidence="8" id="KW-1185">Reference proteome</keyword>
<feature type="binding site" evidence="5">
    <location>
        <position position="74"/>
    </location>
    <ligand>
        <name>molybdate</name>
        <dbReference type="ChEBI" id="CHEBI:36264"/>
    </ligand>
</feature>
<protein>
    <submittedName>
        <fullName evidence="7">Molybdate transport system substrate-binding protein</fullName>
    </submittedName>
</protein>
<feature type="binding site" evidence="5">
    <location>
        <position position="46"/>
    </location>
    <ligand>
        <name>molybdate</name>
        <dbReference type="ChEBI" id="CHEBI:36264"/>
    </ligand>
</feature>
<feature type="binding site" evidence="5">
    <location>
        <position position="181"/>
    </location>
    <ligand>
        <name>molybdate</name>
        <dbReference type="ChEBI" id="CHEBI:36264"/>
    </ligand>
</feature>
<dbReference type="Proteomes" id="UP000198571">
    <property type="component" value="Unassembled WGS sequence"/>
</dbReference>
<dbReference type="AlphaFoldDB" id="A0A1H9X669"/>
<evidence type="ECO:0000256" key="5">
    <source>
        <dbReference type="PIRSR" id="PIRSR004846-1"/>
    </source>
</evidence>
<dbReference type="PANTHER" id="PTHR30632">
    <property type="entry name" value="MOLYBDATE-BINDING PERIPLASMIC PROTEIN"/>
    <property type="match status" value="1"/>
</dbReference>
<keyword evidence="6" id="KW-1133">Transmembrane helix</keyword>
<evidence type="ECO:0000256" key="3">
    <source>
        <dbReference type="ARBA" id="ARBA00022723"/>
    </source>
</evidence>
<evidence type="ECO:0000313" key="7">
    <source>
        <dbReference type="EMBL" id="SES41551.1"/>
    </source>
</evidence>
<name>A0A1H9X669_9BACI</name>
<accession>A0A1H9X669</accession>
<dbReference type="PANTHER" id="PTHR30632:SF0">
    <property type="entry name" value="SULFATE-BINDING PROTEIN"/>
    <property type="match status" value="1"/>
</dbReference>
<dbReference type="Gene3D" id="3.40.190.10">
    <property type="entry name" value="Periplasmic binding protein-like II"/>
    <property type="match status" value="2"/>
</dbReference>
<evidence type="ECO:0000256" key="4">
    <source>
        <dbReference type="ARBA" id="ARBA00022729"/>
    </source>
</evidence>
<dbReference type="OrthoDB" id="9785015at2"/>
<feature type="binding site" evidence="5">
    <location>
        <position position="154"/>
    </location>
    <ligand>
        <name>molybdate</name>
        <dbReference type="ChEBI" id="CHEBI:36264"/>
    </ligand>
</feature>
<dbReference type="NCBIfam" id="TIGR01256">
    <property type="entry name" value="modA"/>
    <property type="match status" value="1"/>
</dbReference>